<dbReference type="InterPro" id="IPR000866">
    <property type="entry name" value="AhpC/TSA"/>
</dbReference>
<dbReference type="Pfam" id="PF00578">
    <property type="entry name" value="AhpC-TSA"/>
    <property type="match status" value="1"/>
</dbReference>
<dbReference type="Gene3D" id="3.40.30.10">
    <property type="entry name" value="Glutaredoxin"/>
    <property type="match status" value="1"/>
</dbReference>
<dbReference type="RefSeq" id="WP_145196062.1">
    <property type="nucleotide sequence ID" value="NZ_CP036267.1"/>
</dbReference>
<proteinExistence type="predicted"/>
<dbReference type="EMBL" id="CP036267">
    <property type="protein sequence ID" value="QDT31474.1"/>
    <property type="molecule type" value="Genomic_DNA"/>
</dbReference>
<name>A0A517QIM5_9PLAN</name>
<evidence type="ECO:0000259" key="2">
    <source>
        <dbReference type="PROSITE" id="PS51352"/>
    </source>
</evidence>
<gene>
    <name evidence="3" type="primary">resA_1</name>
    <name evidence="3" type="ORF">Mal48_07080</name>
</gene>
<dbReference type="OrthoDB" id="252709at2"/>
<evidence type="ECO:0000256" key="1">
    <source>
        <dbReference type="SAM" id="SignalP"/>
    </source>
</evidence>
<feature type="chain" id="PRO_5022000886" evidence="1">
    <location>
        <begin position="28"/>
        <end position="642"/>
    </location>
</feature>
<dbReference type="CDD" id="cd02966">
    <property type="entry name" value="TlpA_like_family"/>
    <property type="match status" value="1"/>
</dbReference>
<dbReference type="GO" id="GO:0016491">
    <property type="term" value="F:oxidoreductase activity"/>
    <property type="evidence" value="ECO:0007669"/>
    <property type="project" value="InterPro"/>
</dbReference>
<keyword evidence="1" id="KW-0732">Signal</keyword>
<dbReference type="Proteomes" id="UP000315724">
    <property type="component" value="Chromosome"/>
</dbReference>
<protein>
    <submittedName>
        <fullName evidence="3">Thiol-disulfide oxidoreductase ResA</fullName>
    </submittedName>
</protein>
<dbReference type="PANTHER" id="PTHR42852:SF17">
    <property type="entry name" value="THIOREDOXIN-LIKE PROTEIN HI_1115"/>
    <property type="match status" value="1"/>
</dbReference>
<dbReference type="AlphaFoldDB" id="A0A517QIM5"/>
<dbReference type="GO" id="GO:0016209">
    <property type="term" value="F:antioxidant activity"/>
    <property type="evidence" value="ECO:0007669"/>
    <property type="project" value="InterPro"/>
</dbReference>
<keyword evidence="4" id="KW-1185">Reference proteome</keyword>
<evidence type="ECO:0000313" key="3">
    <source>
        <dbReference type="EMBL" id="QDT31474.1"/>
    </source>
</evidence>
<organism evidence="3 4">
    <name type="scientific">Thalassoglobus polymorphus</name>
    <dbReference type="NCBI Taxonomy" id="2527994"/>
    <lineage>
        <taxon>Bacteria</taxon>
        <taxon>Pseudomonadati</taxon>
        <taxon>Planctomycetota</taxon>
        <taxon>Planctomycetia</taxon>
        <taxon>Planctomycetales</taxon>
        <taxon>Planctomycetaceae</taxon>
        <taxon>Thalassoglobus</taxon>
    </lineage>
</organism>
<dbReference type="GO" id="GO:0006950">
    <property type="term" value="P:response to stress"/>
    <property type="evidence" value="ECO:0007669"/>
    <property type="project" value="UniProtKB-ARBA"/>
</dbReference>
<accession>A0A517QIM5</accession>
<dbReference type="SUPFAM" id="SSF47473">
    <property type="entry name" value="EF-hand"/>
    <property type="match status" value="1"/>
</dbReference>
<feature type="signal peptide" evidence="1">
    <location>
        <begin position="1"/>
        <end position="27"/>
    </location>
</feature>
<dbReference type="PANTHER" id="PTHR42852">
    <property type="entry name" value="THIOL:DISULFIDE INTERCHANGE PROTEIN DSBE"/>
    <property type="match status" value="1"/>
</dbReference>
<sequence precursor="true">MLAKTLLHSHNVWLALIFGLFSTQLLAQDGVQPETVLGYQPTQKDVVIETPKPEEVKQCKLKVEQHGNGSGWALYGPQGQLLRRFIDTDGNQRVDEFKYYQHGLEVYRDLDTNGDDKIDQSRWLNTQGTRWGIDTDQDGKIDTWKMISAEEATREAIMAMANRDPHRLQAVFISEADVKALGLTQQIGDRFLANRTNITAQMQKILGSTKVLTPKTEWARFDSSMLMPNLIPADAGKASNDLLVYENVMAIVMNDEESGFVQIGEMIKIGDAWKLTQVPKPIEGNQFEVAEGGLLLQPAIAGMPAGATEGLTPEMKELLDQLQELDTKSPTAESTREEMVRFNVARAQLLDKIGEQATSAEDKKLWLRQRLEMIATATQMDAFPNGLQVLQQSIQKLRSQDAAKDLIAFAVFQEMVLKYNTRLQTAQAEDRADVQTAWLKSLEEFVKEFPEAPESADALLQLAITSELNGNAKEARVWYTNLVTDYSSSQAAKRGEGALRRLGLEGQPITLAGATLGNGRPLSLASYRGKVTAIIFWATWCKPCTEDLPQIQELHRTYQRDGFEIVGVNLDSPGADIDGYLKNNRVAWPHIYEEGGLESRPALEFGIYSLPTMFLVDKTGKVVSNSASVDDLKKLVPQLLKQ</sequence>
<dbReference type="InterPro" id="IPR013766">
    <property type="entry name" value="Thioredoxin_domain"/>
</dbReference>
<dbReference type="Gene3D" id="1.25.40.10">
    <property type="entry name" value="Tetratricopeptide repeat domain"/>
    <property type="match status" value="1"/>
</dbReference>
<dbReference type="KEGG" id="tpol:Mal48_07080"/>
<dbReference type="SUPFAM" id="SSF52833">
    <property type="entry name" value="Thioredoxin-like"/>
    <property type="match status" value="1"/>
</dbReference>
<dbReference type="InterPro" id="IPR036249">
    <property type="entry name" value="Thioredoxin-like_sf"/>
</dbReference>
<dbReference type="InterPro" id="IPR050553">
    <property type="entry name" value="Thioredoxin_ResA/DsbE_sf"/>
</dbReference>
<evidence type="ECO:0000313" key="4">
    <source>
        <dbReference type="Proteomes" id="UP000315724"/>
    </source>
</evidence>
<dbReference type="PROSITE" id="PS51352">
    <property type="entry name" value="THIOREDOXIN_2"/>
    <property type="match status" value="1"/>
</dbReference>
<dbReference type="InterPro" id="IPR011992">
    <property type="entry name" value="EF-hand-dom_pair"/>
</dbReference>
<reference evidence="3 4" key="1">
    <citation type="submission" date="2019-02" db="EMBL/GenBank/DDBJ databases">
        <title>Deep-cultivation of Planctomycetes and their phenomic and genomic characterization uncovers novel biology.</title>
        <authorList>
            <person name="Wiegand S."/>
            <person name="Jogler M."/>
            <person name="Boedeker C."/>
            <person name="Pinto D."/>
            <person name="Vollmers J."/>
            <person name="Rivas-Marin E."/>
            <person name="Kohn T."/>
            <person name="Peeters S.H."/>
            <person name="Heuer A."/>
            <person name="Rast P."/>
            <person name="Oberbeckmann S."/>
            <person name="Bunk B."/>
            <person name="Jeske O."/>
            <person name="Meyerdierks A."/>
            <person name="Storesund J.E."/>
            <person name="Kallscheuer N."/>
            <person name="Luecker S."/>
            <person name="Lage O.M."/>
            <person name="Pohl T."/>
            <person name="Merkel B.J."/>
            <person name="Hornburger P."/>
            <person name="Mueller R.-W."/>
            <person name="Bruemmer F."/>
            <person name="Labrenz M."/>
            <person name="Spormann A.M."/>
            <person name="Op den Camp H."/>
            <person name="Overmann J."/>
            <person name="Amann R."/>
            <person name="Jetten M.S.M."/>
            <person name="Mascher T."/>
            <person name="Medema M.H."/>
            <person name="Devos D.P."/>
            <person name="Kaster A.-K."/>
            <person name="Ovreas L."/>
            <person name="Rohde M."/>
            <person name="Galperin M.Y."/>
            <person name="Jogler C."/>
        </authorList>
    </citation>
    <scope>NUCLEOTIDE SEQUENCE [LARGE SCALE GENOMIC DNA]</scope>
    <source>
        <strain evidence="3 4">Mal48</strain>
    </source>
</reference>
<feature type="domain" description="Thioredoxin" evidence="2">
    <location>
        <begin position="500"/>
        <end position="642"/>
    </location>
</feature>
<dbReference type="InterPro" id="IPR011990">
    <property type="entry name" value="TPR-like_helical_dom_sf"/>
</dbReference>